<evidence type="ECO:0000313" key="1">
    <source>
        <dbReference type="EMBL" id="KAH7910025.1"/>
    </source>
</evidence>
<evidence type="ECO:0000313" key="2">
    <source>
        <dbReference type="Proteomes" id="UP000790377"/>
    </source>
</evidence>
<protein>
    <submittedName>
        <fullName evidence="1">Uncharacterized protein</fullName>
    </submittedName>
</protein>
<dbReference type="Proteomes" id="UP000790377">
    <property type="component" value="Unassembled WGS sequence"/>
</dbReference>
<keyword evidence="2" id="KW-1185">Reference proteome</keyword>
<accession>A0ACB8A9Q1</accession>
<dbReference type="EMBL" id="MU267730">
    <property type="protein sequence ID" value="KAH7910025.1"/>
    <property type="molecule type" value="Genomic_DNA"/>
</dbReference>
<reference evidence="1" key="1">
    <citation type="journal article" date="2021" name="New Phytol.">
        <title>Evolutionary innovations through gain and loss of genes in the ectomycorrhizal Boletales.</title>
        <authorList>
            <person name="Wu G."/>
            <person name="Miyauchi S."/>
            <person name="Morin E."/>
            <person name="Kuo A."/>
            <person name="Drula E."/>
            <person name="Varga T."/>
            <person name="Kohler A."/>
            <person name="Feng B."/>
            <person name="Cao Y."/>
            <person name="Lipzen A."/>
            <person name="Daum C."/>
            <person name="Hundley H."/>
            <person name="Pangilinan J."/>
            <person name="Johnson J."/>
            <person name="Barry K."/>
            <person name="LaButti K."/>
            <person name="Ng V."/>
            <person name="Ahrendt S."/>
            <person name="Min B."/>
            <person name="Choi I.G."/>
            <person name="Park H."/>
            <person name="Plett J.M."/>
            <person name="Magnuson J."/>
            <person name="Spatafora J.W."/>
            <person name="Nagy L.G."/>
            <person name="Henrissat B."/>
            <person name="Grigoriev I.V."/>
            <person name="Yang Z.L."/>
            <person name="Xu J."/>
            <person name="Martin F.M."/>
        </authorList>
    </citation>
    <scope>NUCLEOTIDE SEQUENCE</scope>
    <source>
        <strain evidence="1">ATCC 28755</strain>
    </source>
</reference>
<name>A0ACB8A9Q1_9AGAM</name>
<proteinExistence type="predicted"/>
<sequence>PFPPNSLLTIAHCLLAQQNLGQKHVCLEHNSPSSRCSSSNPLGKRQNPGQGASHLARHLGYVLEDEFIVNFAKKHGTLDTFPDGSVNISRIKKNFLSDIKVKSGIFVRLVYLKDRSKRTGEISFLRIASSRHPRDATRERAQKLKDAMEVPDDPQWRPSS</sequence>
<gene>
    <name evidence="1" type="ORF">BJ138DRAFT_154362</name>
</gene>
<comment type="caution">
    <text evidence="1">The sequence shown here is derived from an EMBL/GenBank/DDBJ whole genome shotgun (WGS) entry which is preliminary data.</text>
</comment>
<organism evidence="1 2">
    <name type="scientific">Hygrophoropsis aurantiaca</name>
    <dbReference type="NCBI Taxonomy" id="72124"/>
    <lineage>
        <taxon>Eukaryota</taxon>
        <taxon>Fungi</taxon>
        <taxon>Dikarya</taxon>
        <taxon>Basidiomycota</taxon>
        <taxon>Agaricomycotina</taxon>
        <taxon>Agaricomycetes</taxon>
        <taxon>Agaricomycetidae</taxon>
        <taxon>Boletales</taxon>
        <taxon>Coniophorineae</taxon>
        <taxon>Hygrophoropsidaceae</taxon>
        <taxon>Hygrophoropsis</taxon>
    </lineage>
</organism>
<feature type="non-terminal residue" evidence="1">
    <location>
        <position position="1"/>
    </location>
</feature>